<dbReference type="AlphaFoldDB" id="A0A6C0K5F8"/>
<proteinExistence type="predicted"/>
<dbReference type="EMBL" id="MN740785">
    <property type="protein sequence ID" value="QHU11478.1"/>
    <property type="molecule type" value="Genomic_DNA"/>
</dbReference>
<organism evidence="1">
    <name type="scientific">viral metagenome</name>
    <dbReference type="NCBI Taxonomy" id="1070528"/>
    <lineage>
        <taxon>unclassified sequences</taxon>
        <taxon>metagenomes</taxon>
        <taxon>organismal metagenomes</taxon>
    </lineage>
</organism>
<protein>
    <submittedName>
        <fullName evidence="1">Uncharacterized protein</fullName>
    </submittedName>
</protein>
<reference evidence="1" key="1">
    <citation type="journal article" date="2020" name="Nature">
        <title>Giant virus diversity and host interactions through global metagenomics.</title>
        <authorList>
            <person name="Schulz F."/>
            <person name="Roux S."/>
            <person name="Paez-Espino D."/>
            <person name="Jungbluth S."/>
            <person name="Walsh D.A."/>
            <person name="Denef V.J."/>
            <person name="McMahon K.D."/>
            <person name="Konstantinidis K.T."/>
            <person name="Eloe-Fadrosh E.A."/>
            <person name="Kyrpides N.C."/>
            <person name="Woyke T."/>
        </authorList>
    </citation>
    <scope>NUCLEOTIDE SEQUENCE</scope>
    <source>
        <strain evidence="1">GVMAG-S-1101169-75</strain>
    </source>
</reference>
<sequence length="475" mass="54234">MSLCTPNAYTTICTSTIYTMVSGLETLKLPVYQDIIVDASVPDAVPSLFTIYPLKYASASYMIVQSDTLGNLFFWSVNMNSTNVLTAQYNTFNVIPALIVNYRGIVTLKYKDKTFKFFYSVPFLDQLVNTKAKIQNLFNEDIKAYVLYDKIVFCYVRVAGDSYYRFVYAGLLAEQIGDDGVTSSMMVQNKTDFDYSNGTLVGMIDKKPFMLYNKYGLQTLNLYPFTNYLFSVTSLQQNLLVIGGINNYFLFPEGSTKPALWRVNFAFELQYQAPYIQTDNLWGYKPLINLITIPNSCQFEPPYTGPTYIMAFNSAMMPTYAFLGTTNFNNTDNTIITFKRDIVYSFDPTLPWIVYPANGPLPPPSPVCPGCESATNDYLYYLYDGTTVTIYQPTFANFILAYDAAISIQDLLFSTERNQQFIRVTPGLYSQNMNNGEDMYRDKNYYFLTQQQTQQQTQQLLQQQAFGYGGIQRIQ</sequence>
<evidence type="ECO:0000313" key="1">
    <source>
        <dbReference type="EMBL" id="QHU11478.1"/>
    </source>
</evidence>
<accession>A0A6C0K5F8</accession>
<name>A0A6C0K5F8_9ZZZZ</name>